<reference evidence="2 3" key="1">
    <citation type="submission" date="2016-01" db="EMBL/GenBank/DDBJ databases">
        <authorList>
            <person name="Regsiter A."/>
            <person name="william w."/>
        </authorList>
    </citation>
    <scope>NUCLEOTIDE SEQUENCE [LARGE SCALE GENOMIC DNA]</scope>
    <source>
        <strain evidence="2 3">B6</strain>
    </source>
</reference>
<evidence type="ECO:0000256" key="1">
    <source>
        <dbReference type="SAM" id="MobiDB-lite"/>
    </source>
</evidence>
<protein>
    <submittedName>
        <fullName evidence="2">Uncharacterized protein</fullName>
    </submittedName>
</protein>
<name>A0A822UVW7_AGRTU</name>
<gene>
    <name evidence="2" type="ORF">AGR4A_Cc190012</name>
</gene>
<dbReference type="AlphaFoldDB" id="A0A822UVW7"/>
<feature type="compositionally biased region" description="Low complexity" evidence="1">
    <location>
        <begin position="1"/>
        <end position="16"/>
    </location>
</feature>
<sequence>MFSPGSSLPPHSPSHGTEGTDTRLSASMGDEIMKLLTAAIALVSVGILSGCVEDGGYRTGGYYSSGVSYRSYDRDRYYGDRYRRDYDRRDWRDRRESRDRREDRREWRSEQPRQPESGGNNRVIRPHILYRNAD</sequence>
<evidence type="ECO:0000313" key="3">
    <source>
        <dbReference type="Proteomes" id="UP000192074"/>
    </source>
</evidence>
<accession>A0A822UVW7</accession>
<feature type="compositionally biased region" description="Basic and acidic residues" evidence="1">
    <location>
        <begin position="89"/>
        <end position="113"/>
    </location>
</feature>
<dbReference type="EMBL" id="FCNL01000011">
    <property type="protein sequence ID" value="CVI15195.1"/>
    <property type="molecule type" value="Genomic_DNA"/>
</dbReference>
<feature type="region of interest" description="Disordered" evidence="1">
    <location>
        <begin position="1"/>
        <end position="23"/>
    </location>
</feature>
<comment type="caution">
    <text evidence="2">The sequence shown here is derived from an EMBL/GenBank/DDBJ whole genome shotgun (WGS) entry which is preliminary data.</text>
</comment>
<proteinExistence type="predicted"/>
<evidence type="ECO:0000313" key="2">
    <source>
        <dbReference type="EMBL" id="CVI15195.1"/>
    </source>
</evidence>
<feature type="region of interest" description="Disordered" evidence="1">
    <location>
        <begin position="89"/>
        <end position="134"/>
    </location>
</feature>
<organism evidence="2 3">
    <name type="scientific">Agrobacterium tumefaciens str. B6</name>
    <dbReference type="NCBI Taxonomy" id="1183423"/>
    <lineage>
        <taxon>Bacteria</taxon>
        <taxon>Pseudomonadati</taxon>
        <taxon>Pseudomonadota</taxon>
        <taxon>Alphaproteobacteria</taxon>
        <taxon>Hyphomicrobiales</taxon>
        <taxon>Rhizobiaceae</taxon>
        <taxon>Rhizobium/Agrobacterium group</taxon>
        <taxon>Agrobacterium</taxon>
        <taxon>Agrobacterium tumefaciens complex</taxon>
    </lineage>
</organism>
<dbReference type="Proteomes" id="UP000192074">
    <property type="component" value="Unassembled WGS sequence"/>
</dbReference>